<dbReference type="AlphaFoldDB" id="A0AAV7KKA7"/>
<keyword evidence="9" id="KW-0735">Signal-anchor</keyword>
<proteinExistence type="inferred from homology"/>
<dbReference type="Proteomes" id="UP001165289">
    <property type="component" value="Unassembled WGS sequence"/>
</dbReference>
<protein>
    <recommendedName>
        <fullName evidence="4">N-acetylgalactosaminide beta-1,3-galactosyltransferase</fullName>
        <ecNumber evidence="4">2.4.1.122</ecNumber>
    </recommendedName>
</protein>
<evidence type="ECO:0000256" key="9">
    <source>
        <dbReference type="ARBA" id="ARBA00022968"/>
    </source>
</evidence>
<dbReference type="InterPro" id="IPR029044">
    <property type="entry name" value="Nucleotide-diphossugar_trans"/>
</dbReference>
<evidence type="ECO:0000313" key="15">
    <source>
        <dbReference type="Proteomes" id="UP001165289"/>
    </source>
</evidence>
<dbReference type="SUPFAM" id="SSF53448">
    <property type="entry name" value="Nucleotide-diphospho-sugar transferases"/>
    <property type="match status" value="1"/>
</dbReference>
<dbReference type="Gene3D" id="3.90.550.50">
    <property type="match status" value="1"/>
</dbReference>
<evidence type="ECO:0000256" key="6">
    <source>
        <dbReference type="ARBA" id="ARBA00022679"/>
    </source>
</evidence>
<evidence type="ECO:0000256" key="11">
    <source>
        <dbReference type="ARBA" id="ARBA00023136"/>
    </source>
</evidence>
<evidence type="ECO:0000256" key="2">
    <source>
        <dbReference type="ARBA" id="ARBA00004922"/>
    </source>
</evidence>
<dbReference type="Pfam" id="PF02434">
    <property type="entry name" value="Fringe"/>
    <property type="match status" value="1"/>
</dbReference>
<dbReference type="GO" id="GO:0016020">
    <property type="term" value="C:membrane"/>
    <property type="evidence" value="ECO:0007669"/>
    <property type="project" value="UniProtKB-SubCell"/>
</dbReference>
<feature type="domain" description="Fringe-like glycosyltransferase" evidence="13">
    <location>
        <begin position="124"/>
        <end position="224"/>
    </location>
</feature>
<dbReference type="GO" id="GO:0000166">
    <property type="term" value="F:nucleotide binding"/>
    <property type="evidence" value="ECO:0007669"/>
    <property type="project" value="UniProtKB-KW"/>
</dbReference>
<evidence type="ECO:0000256" key="8">
    <source>
        <dbReference type="ARBA" id="ARBA00022741"/>
    </source>
</evidence>
<evidence type="ECO:0000256" key="10">
    <source>
        <dbReference type="ARBA" id="ARBA00022989"/>
    </source>
</evidence>
<dbReference type="PANTHER" id="PTHR23033:SF14">
    <property type="entry name" value="GLYCOPROTEIN-N-ACETYLGALACTOSAMINE 3-BETA-GALACTOSYLTRANSFERASE 1-RELATED"/>
    <property type="match status" value="1"/>
</dbReference>
<comment type="subcellular location">
    <subcellularLocation>
        <location evidence="1">Membrane</location>
        <topology evidence="1">Single-pass type II membrane protein</topology>
    </subcellularLocation>
</comment>
<comment type="pathway">
    <text evidence="2">Protein modification; protein glycosylation.</text>
</comment>
<comment type="similarity">
    <text evidence="3">Belongs to the glycosyltransferase 31 family. Beta3-Gal-T subfamily.</text>
</comment>
<comment type="caution">
    <text evidence="14">The sequence shown here is derived from an EMBL/GenBank/DDBJ whole genome shotgun (WGS) entry which is preliminary data.</text>
</comment>
<evidence type="ECO:0000256" key="7">
    <source>
        <dbReference type="ARBA" id="ARBA00022692"/>
    </source>
</evidence>
<evidence type="ECO:0000256" key="1">
    <source>
        <dbReference type="ARBA" id="ARBA00004606"/>
    </source>
</evidence>
<evidence type="ECO:0000256" key="5">
    <source>
        <dbReference type="ARBA" id="ARBA00022676"/>
    </source>
</evidence>
<evidence type="ECO:0000256" key="12">
    <source>
        <dbReference type="SAM" id="SignalP"/>
    </source>
</evidence>
<dbReference type="InterPro" id="IPR003378">
    <property type="entry name" value="Fringe-like_glycosylTrfase"/>
</dbReference>
<evidence type="ECO:0000256" key="3">
    <source>
        <dbReference type="ARBA" id="ARBA00006462"/>
    </source>
</evidence>
<keyword evidence="5" id="KW-0328">Glycosyltransferase</keyword>
<keyword evidence="15" id="KW-1185">Reference proteome</keyword>
<keyword evidence="8" id="KW-0547">Nucleotide-binding</keyword>
<dbReference type="EMBL" id="JAKMXF010000012">
    <property type="protein sequence ID" value="KAI6661381.1"/>
    <property type="molecule type" value="Genomic_DNA"/>
</dbReference>
<organism evidence="14 15">
    <name type="scientific">Oopsacas minuta</name>
    <dbReference type="NCBI Taxonomy" id="111878"/>
    <lineage>
        <taxon>Eukaryota</taxon>
        <taxon>Metazoa</taxon>
        <taxon>Porifera</taxon>
        <taxon>Hexactinellida</taxon>
        <taxon>Hexasterophora</taxon>
        <taxon>Lyssacinosida</taxon>
        <taxon>Leucopsacidae</taxon>
        <taxon>Oopsacas</taxon>
    </lineage>
</organism>
<feature type="chain" id="PRO_5043563559" description="N-acetylgalactosaminide beta-1,3-galactosyltransferase" evidence="12">
    <location>
        <begin position="23"/>
        <end position="304"/>
    </location>
</feature>
<keyword evidence="12" id="KW-0732">Signal</keyword>
<dbReference type="PANTHER" id="PTHR23033">
    <property type="entry name" value="BETA1,3-GALACTOSYLTRANSFERASE"/>
    <property type="match status" value="1"/>
</dbReference>
<gene>
    <name evidence="14" type="ORF">LOD99_9964</name>
</gene>
<evidence type="ECO:0000256" key="4">
    <source>
        <dbReference type="ARBA" id="ARBA00012557"/>
    </source>
</evidence>
<evidence type="ECO:0000259" key="13">
    <source>
        <dbReference type="Pfam" id="PF02434"/>
    </source>
</evidence>
<keyword evidence="6" id="KW-0808">Transferase</keyword>
<accession>A0AAV7KKA7</accession>
<keyword evidence="7" id="KW-0812">Transmembrane</keyword>
<evidence type="ECO:0000313" key="14">
    <source>
        <dbReference type="EMBL" id="KAI6661381.1"/>
    </source>
</evidence>
<reference evidence="14 15" key="1">
    <citation type="journal article" date="2023" name="BMC Biol.">
        <title>The compact genome of the sponge Oopsacas minuta (Hexactinellida) is lacking key metazoan core genes.</title>
        <authorList>
            <person name="Santini S."/>
            <person name="Schenkelaars Q."/>
            <person name="Jourda C."/>
            <person name="Duchesne M."/>
            <person name="Belahbib H."/>
            <person name="Rocher C."/>
            <person name="Selva M."/>
            <person name="Riesgo A."/>
            <person name="Vervoort M."/>
            <person name="Leys S.P."/>
            <person name="Kodjabachian L."/>
            <person name="Le Bivic A."/>
            <person name="Borchiellini C."/>
            <person name="Claverie J.M."/>
            <person name="Renard E."/>
        </authorList>
    </citation>
    <scope>NUCLEOTIDE SEQUENCE [LARGE SCALE GENOMIC DNA]</scope>
    <source>
        <strain evidence="14">SPO-2</strain>
    </source>
</reference>
<keyword evidence="10" id="KW-1133">Transmembrane helix</keyword>
<dbReference type="InterPro" id="IPR026050">
    <property type="entry name" value="C1GALT1/C1GALT1_chp1"/>
</dbReference>
<dbReference type="GO" id="GO:0016263">
    <property type="term" value="F:glycoprotein-N-acetylgalactosamine 3-beta-galactosyltransferase activity"/>
    <property type="evidence" value="ECO:0007669"/>
    <property type="project" value="UniProtKB-EC"/>
</dbReference>
<name>A0AAV7KKA7_9METZ</name>
<sequence>MHKKIFCGFFVTLAGFLIIVTAWNVHSHVLDPNYSTEILRRLISVEEFNRSKQGAKLFCWVGTHEPNFDKAINVFNLWGSKFDKIIFVVNTDSFGVLPFVRFPLQETRDNLWHKTVFAFRHIYENYLDEFDWFMKADDDTFIVVDNLITFLSGYNYNKSYVFGREFVQNGVTFPSGGSGYVFSRGALKQFMKGFDENCGDFEGILEDVNIGICLSKLGMELTDTRDSLGRFRFNPLSARDHLFTRRGYNPQWIYDIEKYEMREEQYCCASDVITFHYMGIEESIEFANILEKDPKNQFIPTKFD</sequence>
<dbReference type="EC" id="2.4.1.122" evidence="4"/>
<feature type="signal peptide" evidence="12">
    <location>
        <begin position="1"/>
        <end position="22"/>
    </location>
</feature>
<keyword evidence="11" id="KW-0472">Membrane</keyword>